<sequence length="299" mass="34162">MIRNEMSVQILVCLAAIFVTLAGSVWATETKTWPVTKCGVCHQNPGMRPGYIGKDGFYHDLHIDQQRFEQSTHYIMAGKYRCVDCHETGYDVFPHKEQEPMGCFGCHEDLKEKFLAIRASFQQSIHYDAEEVEFQCNTCHTVHYARKSRRMTLEEKKGMCTKCHDDRYNPTGLTLIRQHQWHPQAQLHLDKVACIACHTQPDQWEEPFTFKHRILAKDEASRLCDDCHSVGGKLADYLIDIGENPLQLDNTQLAGKFYVSGATRIPWLDNLGLLLLLATTIGVLGHGLVRMGTTLLRRK</sequence>
<proteinExistence type="predicted"/>
<dbReference type="SUPFAM" id="SSF48695">
    <property type="entry name" value="Multiheme cytochromes"/>
    <property type="match status" value="1"/>
</dbReference>
<evidence type="ECO:0000256" key="4">
    <source>
        <dbReference type="ARBA" id="ARBA00022617"/>
    </source>
</evidence>
<keyword evidence="7" id="KW-0249">Electron transport</keyword>
<keyword evidence="9" id="KW-0812">Transmembrane</keyword>
<keyword evidence="3" id="KW-0813">Transport</keyword>
<dbReference type="InterPro" id="IPR051829">
    <property type="entry name" value="Multiheme_Cytochr_ET"/>
</dbReference>
<dbReference type="GO" id="GO:0030313">
    <property type="term" value="C:cell envelope"/>
    <property type="evidence" value="ECO:0007669"/>
    <property type="project" value="UniProtKB-SubCell"/>
</dbReference>
<comment type="cofactor">
    <cofactor evidence="1">
        <name>heme c</name>
        <dbReference type="ChEBI" id="CHEBI:61717"/>
    </cofactor>
</comment>
<feature type="domain" description="Tetrahaem cytochrome" evidence="10">
    <location>
        <begin position="79"/>
        <end position="165"/>
    </location>
</feature>
<evidence type="ECO:0000256" key="6">
    <source>
        <dbReference type="ARBA" id="ARBA00022729"/>
    </source>
</evidence>
<reference evidence="11" key="1">
    <citation type="submission" date="2019-02" db="EMBL/GenBank/DDBJ databases">
        <authorList>
            <person name="Gruber-Vodicka R. H."/>
            <person name="Seah K. B. B."/>
        </authorList>
    </citation>
    <scope>NUCLEOTIDE SEQUENCE</scope>
    <source>
        <strain evidence="11">BECK_BZ15</strain>
    </source>
</reference>
<evidence type="ECO:0000256" key="3">
    <source>
        <dbReference type="ARBA" id="ARBA00022448"/>
    </source>
</evidence>
<accession>A0A450RWE0</accession>
<dbReference type="InterPro" id="IPR012286">
    <property type="entry name" value="Tetrahaem_cytochrome"/>
</dbReference>
<feature type="transmembrane region" description="Helical" evidence="9">
    <location>
        <begin position="271"/>
        <end position="289"/>
    </location>
</feature>
<evidence type="ECO:0000256" key="1">
    <source>
        <dbReference type="ARBA" id="ARBA00001926"/>
    </source>
</evidence>
<dbReference type="Pfam" id="PF14537">
    <property type="entry name" value="Cytochrom_c3_2"/>
    <property type="match status" value="1"/>
</dbReference>
<evidence type="ECO:0000256" key="7">
    <source>
        <dbReference type="ARBA" id="ARBA00022982"/>
    </source>
</evidence>
<gene>
    <name evidence="11" type="ORF">BECKFW1821A_GA0114235_100457</name>
</gene>
<keyword evidence="8" id="KW-0408">Iron</keyword>
<keyword evidence="9" id="KW-1133">Transmembrane helix</keyword>
<dbReference type="GO" id="GO:0046872">
    <property type="term" value="F:metal ion binding"/>
    <property type="evidence" value="ECO:0007669"/>
    <property type="project" value="UniProtKB-KW"/>
</dbReference>
<evidence type="ECO:0000313" key="11">
    <source>
        <dbReference type="EMBL" id="VFJ43506.1"/>
    </source>
</evidence>
<evidence type="ECO:0000259" key="10">
    <source>
        <dbReference type="Pfam" id="PF14537"/>
    </source>
</evidence>
<dbReference type="Gene3D" id="1.10.1130.10">
    <property type="entry name" value="Flavocytochrome C3, Chain A"/>
    <property type="match status" value="1"/>
</dbReference>
<comment type="subcellular location">
    <subcellularLocation>
        <location evidence="2">Cell envelope</location>
    </subcellularLocation>
</comment>
<protein>
    <submittedName>
        <fullName evidence="11">Doubled CXXCH domain-containing protein</fullName>
    </submittedName>
</protein>
<keyword evidence="5" id="KW-0479">Metal-binding</keyword>
<keyword evidence="9" id="KW-0472">Membrane</keyword>
<organism evidence="11">
    <name type="scientific">Candidatus Kentrum sp. FW</name>
    <dbReference type="NCBI Taxonomy" id="2126338"/>
    <lineage>
        <taxon>Bacteria</taxon>
        <taxon>Pseudomonadati</taxon>
        <taxon>Pseudomonadota</taxon>
        <taxon>Gammaproteobacteria</taxon>
        <taxon>Candidatus Kentrum</taxon>
    </lineage>
</organism>
<evidence type="ECO:0000256" key="5">
    <source>
        <dbReference type="ARBA" id="ARBA00022723"/>
    </source>
</evidence>
<dbReference type="PANTHER" id="PTHR35038">
    <property type="entry name" value="DISSIMILATORY SULFITE REDUCTASE SIRA"/>
    <property type="match status" value="1"/>
</dbReference>
<keyword evidence="6" id="KW-0732">Signal</keyword>
<dbReference type="AlphaFoldDB" id="A0A450RWE0"/>
<dbReference type="InterPro" id="IPR036280">
    <property type="entry name" value="Multihaem_cyt_sf"/>
</dbReference>
<evidence type="ECO:0000256" key="2">
    <source>
        <dbReference type="ARBA" id="ARBA00004196"/>
    </source>
</evidence>
<name>A0A450RWE0_9GAMM</name>
<evidence type="ECO:0000256" key="8">
    <source>
        <dbReference type="ARBA" id="ARBA00023004"/>
    </source>
</evidence>
<dbReference type="CDD" id="cd08168">
    <property type="entry name" value="Cytochrom_C3"/>
    <property type="match status" value="1"/>
</dbReference>
<keyword evidence="4" id="KW-0349">Heme</keyword>
<evidence type="ECO:0000256" key="9">
    <source>
        <dbReference type="SAM" id="Phobius"/>
    </source>
</evidence>
<dbReference type="EMBL" id="CAADEW010000004">
    <property type="protein sequence ID" value="VFJ43506.1"/>
    <property type="molecule type" value="Genomic_DNA"/>
</dbReference>